<keyword evidence="7 8" id="KW-0275">Fatty acid biosynthesis</keyword>
<dbReference type="EC" id="2.7.8.7" evidence="8"/>
<dbReference type="InterPro" id="IPR004568">
    <property type="entry name" value="Ppantetheine-prot_Trfase_dom"/>
</dbReference>
<sequence>MFRLGLPAPKSGSGHMEIAGIGTQVIDCLRVRKLIDRHEDAFLAQVYTSREQVFCRDRRHATEHYAALWAAKEAVFRSLGTTWKKGTAWTDVEILCENPVDPAVVVTGPTRALLDARGVKNVLVTMAHCRTFATATAMAVRG</sequence>
<comment type="similarity">
    <text evidence="8">Belongs to the P-Pant transferase superfamily. AcpS family.</text>
</comment>
<comment type="function">
    <text evidence="8">Transfers the 4'-phosphopantetheine moiety from coenzyme A to a Ser of acyl-carrier-protein.</text>
</comment>
<evidence type="ECO:0000256" key="1">
    <source>
        <dbReference type="ARBA" id="ARBA00022516"/>
    </source>
</evidence>
<accession>A0A225DG38</accession>
<keyword evidence="11" id="KW-1185">Reference proteome</keyword>
<dbReference type="GO" id="GO:0005737">
    <property type="term" value="C:cytoplasm"/>
    <property type="evidence" value="ECO:0007669"/>
    <property type="project" value="UniProtKB-SubCell"/>
</dbReference>
<dbReference type="InterPro" id="IPR037143">
    <property type="entry name" value="4-PPantetheinyl_Trfase_dom_sf"/>
</dbReference>
<evidence type="ECO:0000313" key="11">
    <source>
        <dbReference type="Proteomes" id="UP000214646"/>
    </source>
</evidence>
<dbReference type="Gene3D" id="3.90.470.20">
    <property type="entry name" value="4'-phosphopantetheinyl transferase domain"/>
    <property type="match status" value="1"/>
</dbReference>
<keyword evidence="3 8" id="KW-0479">Metal-binding</keyword>
<comment type="caution">
    <text evidence="10">The sequence shown here is derived from an EMBL/GenBank/DDBJ whole genome shotgun (WGS) entry which is preliminary data.</text>
</comment>
<dbReference type="HAMAP" id="MF_00101">
    <property type="entry name" value="AcpS"/>
    <property type="match status" value="1"/>
</dbReference>
<keyword evidence="4 8" id="KW-0276">Fatty acid metabolism</keyword>
<proteinExistence type="inferred from homology"/>
<keyword evidence="5 8" id="KW-0460">Magnesium</keyword>
<protein>
    <recommendedName>
        <fullName evidence="8">Holo-[acyl-carrier-protein] synthase</fullName>
        <shortName evidence="8">Holo-ACP synthase</shortName>
        <ecNumber evidence="8">2.7.8.7</ecNumber>
    </recommendedName>
    <alternativeName>
        <fullName evidence="8">4'-phosphopantetheinyl transferase AcpS</fullName>
    </alternativeName>
</protein>
<dbReference type="InterPro" id="IPR002582">
    <property type="entry name" value="ACPS"/>
</dbReference>
<dbReference type="GO" id="GO:0008897">
    <property type="term" value="F:holo-[acyl-carrier-protein] synthase activity"/>
    <property type="evidence" value="ECO:0007669"/>
    <property type="project" value="UniProtKB-UniRule"/>
</dbReference>
<dbReference type="Proteomes" id="UP000214646">
    <property type="component" value="Unassembled WGS sequence"/>
</dbReference>
<evidence type="ECO:0000256" key="2">
    <source>
        <dbReference type="ARBA" id="ARBA00022679"/>
    </source>
</evidence>
<dbReference type="GO" id="GO:0006633">
    <property type="term" value="P:fatty acid biosynthetic process"/>
    <property type="evidence" value="ECO:0007669"/>
    <property type="project" value="UniProtKB-UniRule"/>
</dbReference>
<dbReference type="InterPro" id="IPR008278">
    <property type="entry name" value="4-PPantetheinyl_Trfase_dom"/>
</dbReference>
<evidence type="ECO:0000259" key="9">
    <source>
        <dbReference type="Pfam" id="PF01648"/>
    </source>
</evidence>
<name>A0A225DG38_9BACT</name>
<evidence type="ECO:0000313" key="10">
    <source>
        <dbReference type="EMBL" id="OWK35057.1"/>
    </source>
</evidence>
<dbReference type="AlphaFoldDB" id="A0A225DG38"/>
<evidence type="ECO:0000256" key="7">
    <source>
        <dbReference type="ARBA" id="ARBA00023160"/>
    </source>
</evidence>
<gene>
    <name evidence="8" type="primary">acpS</name>
    <name evidence="10" type="ORF">FRUB_09899</name>
</gene>
<reference evidence="11" key="1">
    <citation type="submission" date="2017-06" db="EMBL/GenBank/DDBJ databases">
        <title>Genome analysis of Fimbriiglobus ruber SP5, the first member of the order Planctomycetales with confirmed chitinolytic capability.</title>
        <authorList>
            <person name="Ravin N.V."/>
            <person name="Rakitin A.L."/>
            <person name="Ivanova A.A."/>
            <person name="Beletsky A.V."/>
            <person name="Kulichevskaya I.S."/>
            <person name="Mardanov A.V."/>
            <person name="Dedysh S.N."/>
        </authorList>
    </citation>
    <scope>NUCLEOTIDE SEQUENCE [LARGE SCALE GENOMIC DNA]</scope>
    <source>
        <strain evidence="11">SP5</strain>
    </source>
</reference>
<evidence type="ECO:0000256" key="5">
    <source>
        <dbReference type="ARBA" id="ARBA00022842"/>
    </source>
</evidence>
<dbReference type="Pfam" id="PF01648">
    <property type="entry name" value="ACPS"/>
    <property type="match status" value="1"/>
</dbReference>
<evidence type="ECO:0000256" key="6">
    <source>
        <dbReference type="ARBA" id="ARBA00023098"/>
    </source>
</evidence>
<dbReference type="EMBL" id="NIDE01000019">
    <property type="protein sequence ID" value="OWK35057.1"/>
    <property type="molecule type" value="Genomic_DNA"/>
</dbReference>
<evidence type="ECO:0000256" key="4">
    <source>
        <dbReference type="ARBA" id="ARBA00022832"/>
    </source>
</evidence>
<comment type="subcellular location">
    <subcellularLocation>
        <location evidence="8">Cytoplasm</location>
    </subcellularLocation>
</comment>
<feature type="domain" description="4'-phosphopantetheinyl transferase" evidence="9">
    <location>
        <begin position="21"/>
        <end position="110"/>
    </location>
</feature>
<dbReference type="RefSeq" id="WP_238603028.1">
    <property type="nucleotide sequence ID" value="NZ_NIDE01000019.1"/>
</dbReference>
<keyword evidence="2 8" id="KW-0808">Transferase</keyword>
<organism evidence="10 11">
    <name type="scientific">Fimbriiglobus ruber</name>
    <dbReference type="NCBI Taxonomy" id="1908690"/>
    <lineage>
        <taxon>Bacteria</taxon>
        <taxon>Pseudomonadati</taxon>
        <taxon>Planctomycetota</taxon>
        <taxon>Planctomycetia</taxon>
        <taxon>Gemmatales</taxon>
        <taxon>Gemmataceae</taxon>
        <taxon>Fimbriiglobus</taxon>
    </lineage>
</organism>
<keyword evidence="6 8" id="KW-0443">Lipid metabolism</keyword>
<comment type="catalytic activity">
    <reaction evidence="8">
        <text>apo-[ACP] + CoA = holo-[ACP] + adenosine 3',5'-bisphosphate + H(+)</text>
        <dbReference type="Rhea" id="RHEA:12068"/>
        <dbReference type="Rhea" id="RHEA-COMP:9685"/>
        <dbReference type="Rhea" id="RHEA-COMP:9690"/>
        <dbReference type="ChEBI" id="CHEBI:15378"/>
        <dbReference type="ChEBI" id="CHEBI:29999"/>
        <dbReference type="ChEBI" id="CHEBI:57287"/>
        <dbReference type="ChEBI" id="CHEBI:58343"/>
        <dbReference type="ChEBI" id="CHEBI:64479"/>
        <dbReference type="EC" id="2.7.8.7"/>
    </reaction>
</comment>
<dbReference type="GO" id="GO:0000287">
    <property type="term" value="F:magnesium ion binding"/>
    <property type="evidence" value="ECO:0007669"/>
    <property type="project" value="UniProtKB-UniRule"/>
</dbReference>
<dbReference type="SUPFAM" id="SSF56214">
    <property type="entry name" value="4'-phosphopantetheinyl transferase"/>
    <property type="match status" value="1"/>
</dbReference>
<feature type="binding site" evidence="8">
    <location>
        <position position="73"/>
    </location>
    <ligand>
        <name>Mg(2+)</name>
        <dbReference type="ChEBI" id="CHEBI:18420"/>
    </ligand>
</feature>
<dbReference type="NCBIfam" id="TIGR00556">
    <property type="entry name" value="pantethn_trn"/>
    <property type="match status" value="1"/>
</dbReference>
<comment type="cofactor">
    <cofactor evidence="8">
        <name>Mg(2+)</name>
        <dbReference type="ChEBI" id="CHEBI:18420"/>
    </cofactor>
</comment>
<evidence type="ECO:0000256" key="3">
    <source>
        <dbReference type="ARBA" id="ARBA00022723"/>
    </source>
</evidence>
<keyword evidence="1 8" id="KW-0444">Lipid biosynthesis</keyword>
<keyword evidence="8" id="KW-0963">Cytoplasm</keyword>
<evidence type="ECO:0000256" key="8">
    <source>
        <dbReference type="HAMAP-Rule" id="MF_00101"/>
    </source>
</evidence>
<comment type="caution">
    <text evidence="8">Lacks conserved residue(s) required for the propagation of feature annotation.</text>
</comment>